<gene>
    <name evidence="1" type="ORF">WJX72_006973</name>
</gene>
<accession>A0AAW1PD57</accession>
<dbReference type="AlphaFoldDB" id="A0AAW1PD57"/>
<comment type="caution">
    <text evidence="1">The sequence shown here is derived from an EMBL/GenBank/DDBJ whole genome shotgun (WGS) entry which is preliminary data.</text>
</comment>
<protein>
    <submittedName>
        <fullName evidence="1">Uncharacterized protein</fullName>
    </submittedName>
</protein>
<keyword evidence="2" id="KW-1185">Reference proteome</keyword>
<dbReference type="EMBL" id="JALJOR010000014">
    <property type="protein sequence ID" value="KAK9806240.1"/>
    <property type="molecule type" value="Genomic_DNA"/>
</dbReference>
<evidence type="ECO:0000313" key="2">
    <source>
        <dbReference type="Proteomes" id="UP001489004"/>
    </source>
</evidence>
<dbReference type="Proteomes" id="UP001489004">
    <property type="component" value="Unassembled WGS sequence"/>
</dbReference>
<reference evidence="1 2" key="1">
    <citation type="journal article" date="2024" name="Nat. Commun.">
        <title>Phylogenomics reveals the evolutionary origins of lichenization in chlorophyte algae.</title>
        <authorList>
            <person name="Puginier C."/>
            <person name="Libourel C."/>
            <person name="Otte J."/>
            <person name="Skaloud P."/>
            <person name="Haon M."/>
            <person name="Grisel S."/>
            <person name="Petersen M."/>
            <person name="Berrin J.G."/>
            <person name="Delaux P.M."/>
            <person name="Dal Grande F."/>
            <person name="Keller J."/>
        </authorList>
    </citation>
    <scope>NUCLEOTIDE SEQUENCE [LARGE SCALE GENOMIC DNA]</scope>
    <source>
        <strain evidence="1 2">SAG 2043</strain>
    </source>
</reference>
<name>A0AAW1PD57_9CHLO</name>
<evidence type="ECO:0000313" key="1">
    <source>
        <dbReference type="EMBL" id="KAK9806240.1"/>
    </source>
</evidence>
<sequence>MAPSPSKLALKLQQAQSVCGPDNKFSVHLGKPYFYNTKSEPARKSIHCAIEYSQLMGRSFVVRHEGFVVGDQVKSNAYGSFKTANHFVVAAALDATKPNQNLYEVIPTMWARFFSQDLDWKLAENPDKEKVVKCHVDFTYAFVRQVYGIELEARVEISDATGWFEDKGYEKASFHIKYYFWHR</sequence>
<proteinExistence type="predicted"/>
<organism evidence="1 2">
    <name type="scientific">[Myrmecia] bisecta</name>
    <dbReference type="NCBI Taxonomy" id="41462"/>
    <lineage>
        <taxon>Eukaryota</taxon>
        <taxon>Viridiplantae</taxon>
        <taxon>Chlorophyta</taxon>
        <taxon>core chlorophytes</taxon>
        <taxon>Trebouxiophyceae</taxon>
        <taxon>Trebouxiales</taxon>
        <taxon>Trebouxiaceae</taxon>
        <taxon>Myrmecia</taxon>
    </lineage>
</organism>